<keyword evidence="2" id="KW-0645">Protease</keyword>
<feature type="region of interest" description="Disordered" evidence="4">
    <location>
        <begin position="579"/>
        <end position="603"/>
    </location>
</feature>
<comment type="similarity">
    <text evidence="1">Belongs to the peptidase C48 family.</text>
</comment>
<evidence type="ECO:0000256" key="1">
    <source>
        <dbReference type="ARBA" id="ARBA00005234"/>
    </source>
</evidence>
<dbReference type="OrthoDB" id="2436145at2759"/>
<keyword evidence="3" id="KW-0378">Hydrolase</keyword>
<feature type="region of interest" description="Disordered" evidence="4">
    <location>
        <begin position="1246"/>
        <end position="1285"/>
    </location>
</feature>
<name>A0A6A4I693_9AGAR</name>
<feature type="domain" description="Ubiquitin-like protease family profile" evidence="5">
    <location>
        <begin position="42"/>
        <end position="231"/>
    </location>
</feature>
<dbReference type="GO" id="GO:0008234">
    <property type="term" value="F:cysteine-type peptidase activity"/>
    <property type="evidence" value="ECO:0007669"/>
    <property type="project" value="InterPro"/>
</dbReference>
<gene>
    <name evidence="6" type="ORF">BT96DRAFT_1068263</name>
</gene>
<evidence type="ECO:0000256" key="3">
    <source>
        <dbReference type="ARBA" id="ARBA00022801"/>
    </source>
</evidence>
<evidence type="ECO:0000259" key="5">
    <source>
        <dbReference type="Pfam" id="PF02902"/>
    </source>
</evidence>
<protein>
    <recommendedName>
        <fullName evidence="5">Ubiquitin-like protease family profile domain-containing protein</fullName>
    </recommendedName>
</protein>
<dbReference type="SUPFAM" id="SSF54001">
    <property type="entry name" value="Cysteine proteinases"/>
    <property type="match status" value="1"/>
</dbReference>
<keyword evidence="7" id="KW-1185">Reference proteome</keyword>
<organism evidence="6 7">
    <name type="scientific">Gymnopus androsaceus JB14</name>
    <dbReference type="NCBI Taxonomy" id="1447944"/>
    <lineage>
        <taxon>Eukaryota</taxon>
        <taxon>Fungi</taxon>
        <taxon>Dikarya</taxon>
        <taxon>Basidiomycota</taxon>
        <taxon>Agaricomycotina</taxon>
        <taxon>Agaricomycetes</taxon>
        <taxon>Agaricomycetidae</taxon>
        <taxon>Agaricales</taxon>
        <taxon>Marasmiineae</taxon>
        <taxon>Omphalotaceae</taxon>
        <taxon>Gymnopus</taxon>
    </lineage>
</organism>
<dbReference type="Proteomes" id="UP000799118">
    <property type="component" value="Unassembled WGS sequence"/>
</dbReference>
<dbReference type="InterPro" id="IPR003653">
    <property type="entry name" value="Peptidase_C48_C"/>
</dbReference>
<evidence type="ECO:0000256" key="4">
    <source>
        <dbReference type="SAM" id="MobiDB-lite"/>
    </source>
</evidence>
<dbReference type="InterPro" id="IPR038765">
    <property type="entry name" value="Papain-like_cys_pep_sf"/>
</dbReference>
<feature type="compositionally biased region" description="Basic and acidic residues" evidence="4">
    <location>
        <begin position="586"/>
        <end position="597"/>
    </location>
</feature>
<evidence type="ECO:0000313" key="7">
    <source>
        <dbReference type="Proteomes" id="UP000799118"/>
    </source>
</evidence>
<dbReference type="EMBL" id="ML769412">
    <property type="protein sequence ID" value="KAE9404938.1"/>
    <property type="molecule type" value="Genomic_DNA"/>
</dbReference>
<sequence length="1629" mass="183036">MLFEQQELEAIQAASKAGTRQIRDSDISQNHFEMLLEGGKRLNSSLMNALAAQIQLDAETQGESPSFCVFSSWLGPLIEGAVEEGPVVGTFEMHIRQSIPDGFDHALLARTKWVIPLCGLKIDHWVLAWVDFANNEIGIFDSIPELQGCFWAESTLLKIIDRIFAMLNLPLIHWSANDCPYSRKIYSPSNLETQMDDWSCGLFVLMALFAMRQEKRIEDVGKSQLDEMRRNAIKMLMSLPYGIVRSSPATANEDSDDEDIIIVEGLRPEQSVDNLLDDDGGKIKLDIDSSFISLSHASTSSTSNSIPMKRAHLDPESDSDATDTDRQSKKPRPMKRRAKKMSVGERRAQLESDQWVSKVKGEREVVCNGCKKVIKLGKTYELKNWIRHRDEKCSRITHTKKVRTPDESARKVKYVTKTVKAEPSIMWMFARMKGVVVASPSFPKAKKQICIHLKGPLYQDYIELTRTRNIGGISALAIGKMARRLFPYKPFPALKADGAKSSVPSSVPVPADENSSLDVYKWTDAEWQKMKAILQGYSRWQVDIGGGFVKSTHCELLTHNSDSVCNSCKSVANDESFKRSVRRKRQEASLPKEERLEKSKRREKHASLVSDRFQKIERRHTGDVISDEILFDIDESLKTGNPADCFLGLYKHALKGNLKNHERVVDICASLNDRVRRESSDNPKLIFGIRYAQNVIDFCMVMRSYGHNSHQQYSIFTSVFGGPSSRQLQTLRARSTDALQNPYLIFENVARVKRYCDSISYSGPIIAGSDCTKVKKRMNFSVQFGCHILGTTMPLEMVEVESADDIDEIVQQAVSEGALATQVRAVMAKVPLPRSPAIVIALLPTAGKETADEIHLMHMRLIEMANQLKFSVVALVADGAASELSAQALMDREQTDRPPLIYENHAYGIRLSAPVFKTGPLVSVTDAPHARKTARNQPQHGTHTASLGTGYLVNRSFIDIYSLPGSGLQLRDVNNVDKQDDGAARRIFHASVLESMVERKELTSQPTIRPHFEGSFVYLFILGTLFEAWMNPSMPVEDRIVAAFRARFWLNFIYHHVVDLSKKFPDLYSTKRSFISPASLRIFNRLCDTLVLLILAYSDYYPHIPFSIHNITTEFIEHFFGVGRELLPDFSYAEFLKIIQHVMVRQRILESGQIIGKKSKDSASGYLYNEIADLRVASPEHIAPVSISRSRIDDLVRVAYEEAVHFSRDLLSIPVPKSPSSKQPLLHISALTHSDVVRVTDEDIDGEFESDDEPEEDDDLDTINDGDDDEPHKLVQDEDEDDPDVQQSLNRVAGLTAKGTARYSVLCEDLDDMLKRHDLVETDISLPLPSSVQAFTTLGLPDSCSDALTIEFSKILDPCTSKLSVSATLNARKAWQSATATKSERTVKLSDKFTQAVSSTDKPMKMSLKEASHRLRISQDLNLNLQEQRKNLKNTRQKRWVEVAENITKIMGSMNVLPNLGARNVTELYPLIPDSFVLMRTAQRIYIGQVLDIYKKGQNSRYGSVQEATEISVLSYLSLRVFLPLAVNTSGGGSDESDINSDNEDVSYPQFSCQPTGRNFHLHTHAPVANVLFHLGVKALTGPFNRMELSERSKKIWSAFHKKETREALKKVPALKIIIPAMKPQTKSV</sequence>
<evidence type="ECO:0000313" key="6">
    <source>
        <dbReference type="EMBL" id="KAE9404938.1"/>
    </source>
</evidence>
<evidence type="ECO:0000256" key="2">
    <source>
        <dbReference type="ARBA" id="ARBA00022670"/>
    </source>
</evidence>
<proteinExistence type="inferred from homology"/>
<feature type="region of interest" description="Disordered" evidence="4">
    <location>
        <begin position="297"/>
        <end position="347"/>
    </location>
</feature>
<dbReference type="GO" id="GO:0006508">
    <property type="term" value="P:proteolysis"/>
    <property type="evidence" value="ECO:0007669"/>
    <property type="project" value="UniProtKB-KW"/>
</dbReference>
<feature type="compositionally biased region" description="Acidic residues" evidence="4">
    <location>
        <begin position="1246"/>
        <end position="1269"/>
    </location>
</feature>
<accession>A0A6A4I693</accession>
<dbReference type="GO" id="GO:0019783">
    <property type="term" value="F:ubiquitin-like protein peptidase activity"/>
    <property type="evidence" value="ECO:0007669"/>
    <property type="project" value="UniProtKB-ARBA"/>
</dbReference>
<dbReference type="Pfam" id="PF02902">
    <property type="entry name" value="Peptidase_C48"/>
    <property type="match status" value="1"/>
</dbReference>
<reference evidence="6" key="1">
    <citation type="journal article" date="2019" name="Environ. Microbiol.">
        <title>Fungal ecological strategies reflected in gene transcription - a case study of two litter decomposers.</title>
        <authorList>
            <person name="Barbi F."/>
            <person name="Kohler A."/>
            <person name="Barry K."/>
            <person name="Baskaran P."/>
            <person name="Daum C."/>
            <person name="Fauchery L."/>
            <person name="Ihrmark K."/>
            <person name="Kuo A."/>
            <person name="LaButti K."/>
            <person name="Lipzen A."/>
            <person name="Morin E."/>
            <person name="Grigoriev I.V."/>
            <person name="Henrissat B."/>
            <person name="Lindahl B."/>
            <person name="Martin F."/>
        </authorList>
    </citation>
    <scope>NUCLEOTIDE SEQUENCE</scope>
    <source>
        <strain evidence="6">JB14</strain>
    </source>
</reference>
<dbReference type="Gene3D" id="3.40.395.10">
    <property type="entry name" value="Adenoviral Proteinase, Chain A"/>
    <property type="match status" value="1"/>
</dbReference>
<feature type="compositionally biased region" description="Basic residues" evidence="4">
    <location>
        <begin position="329"/>
        <end position="340"/>
    </location>
</feature>